<dbReference type="Proteomes" id="UP000504636">
    <property type="component" value="Unplaced"/>
</dbReference>
<keyword evidence="4" id="KW-1185">Reference proteome</keyword>
<reference evidence="5" key="2">
    <citation type="submission" date="2020-04" db="EMBL/GenBank/DDBJ databases">
        <authorList>
            <consortium name="NCBI Genome Project"/>
        </authorList>
    </citation>
    <scope>NUCLEOTIDE SEQUENCE</scope>
    <source>
        <strain evidence="5">CBS 304.34</strain>
    </source>
</reference>
<keyword evidence="2" id="KW-0812">Transmembrane</keyword>
<feature type="region of interest" description="Disordered" evidence="1">
    <location>
        <begin position="1"/>
        <end position="101"/>
    </location>
</feature>
<dbReference type="GeneID" id="54466074"/>
<reference evidence="3 5" key="1">
    <citation type="journal article" date="2020" name="Stud. Mycol.">
        <title>101 Dothideomycetes genomes: a test case for predicting lifestyles and emergence of pathogens.</title>
        <authorList>
            <person name="Haridas S."/>
            <person name="Albert R."/>
            <person name="Binder M."/>
            <person name="Bloem J."/>
            <person name="Labutti K."/>
            <person name="Salamov A."/>
            <person name="Andreopoulos B."/>
            <person name="Baker S."/>
            <person name="Barry K."/>
            <person name="Bills G."/>
            <person name="Bluhm B."/>
            <person name="Cannon C."/>
            <person name="Castanera R."/>
            <person name="Culley D."/>
            <person name="Daum C."/>
            <person name="Ezra D."/>
            <person name="Gonzalez J."/>
            <person name="Henrissat B."/>
            <person name="Kuo A."/>
            <person name="Liang C."/>
            <person name="Lipzen A."/>
            <person name="Lutzoni F."/>
            <person name="Magnuson J."/>
            <person name="Mondo S."/>
            <person name="Nolan M."/>
            <person name="Ohm R."/>
            <person name="Pangilinan J."/>
            <person name="Park H.-J."/>
            <person name="Ramirez L."/>
            <person name="Alfaro M."/>
            <person name="Sun H."/>
            <person name="Tritt A."/>
            <person name="Yoshinaga Y."/>
            <person name="Zwiers L.-H."/>
            <person name="Turgeon B."/>
            <person name="Goodwin S."/>
            <person name="Spatafora J."/>
            <person name="Crous P."/>
            <person name="Grigoriev I."/>
        </authorList>
    </citation>
    <scope>NUCLEOTIDE SEQUENCE</scope>
    <source>
        <strain evidence="3 5">CBS 304.34</strain>
    </source>
</reference>
<evidence type="ECO:0000256" key="1">
    <source>
        <dbReference type="SAM" id="MobiDB-lite"/>
    </source>
</evidence>
<feature type="transmembrane region" description="Helical" evidence="2">
    <location>
        <begin position="107"/>
        <end position="127"/>
    </location>
</feature>
<feature type="compositionally biased region" description="Pro residues" evidence="1">
    <location>
        <begin position="66"/>
        <end position="79"/>
    </location>
</feature>
<keyword evidence="2" id="KW-1133">Transmembrane helix</keyword>
<dbReference type="EMBL" id="MU003696">
    <property type="protein sequence ID" value="KAF2813181.1"/>
    <property type="molecule type" value="Genomic_DNA"/>
</dbReference>
<sequence>MEYQHHQPERSASPVSPIVPSHSERDIPQLQTEQDTFRSGNHEPIPQLEPPAQTSFRPAAYSAIPSTPPPAYLPGPPAYTPSTTSSSPDPEKATTATPPSASRKRTLFGIAAFLLLLTICIIVGVTVGRATKSHKHHVNTSATSTLNMPSPSTPSTSPSSKPVTSGTVGIAANDCTTHSRAYTVDARNTTATFTSNCAADIPADVVVEVGTRPVKDLRVTTAYTFEECMSACAERNAGAQDGGGILCVAVSYNANLTEAFGGGGEGNCFLKDSLPKTMSPTGGLRASARLEMGGVAEQGEPGVDVDG</sequence>
<evidence type="ECO:0008006" key="6">
    <source>
        <dbReference type="Google" id="ProtNLM"/>
    </source>
</evidence>
<name>A0A6A6YWK4_9PEZI</name>
<dbReference type="RefSeq" id="XP_033580145.1">
    <property type="nucleotide sequence ID" value="XM_033725181.1"/>
</dbReference>
<evidence type="ECO:0000313" key="5">
    <source>
        <dbReference type="RefSeq" id="XP_033580145.1"/>
    </source>
</evidence>
<gene>
    <name evidence="3 5" type="ORF">BDZ99DRAFT_517465</name>
</gene>
<keyword evidence="2" id="KW-0472">Membrane</keyword>
<reference evidence="5" key="3">
    <citation type="submission" date="2025-04" db="UniProtKB">
        <authorList>
            <consortium name="RefSeq"/>
        </authorList>
    </citation>
    <scope>IDENTIFICATION</scope>
    <source>
        <strain evidence="5">CBS 304.34</strain>
    </source>
</reference>
<protein>
    <recommendedName>
        <fullName evidence="6">Apple domain-containing protein</fullName>
    </recommendedName>
</protein>
<feature type="region of interest" description="Disordered" evidence="1">
    <location>
        <begin position="132"/>
        <end position="165"/>
    </location>
</feature>
<feature type="compositionally biased region" description="Low complexity" evidence="1">
    <location>
        <begin position="143"/>
        <end position="165"/>
    </location>
</feature>
<evidence type="ECO:0000256" key="2">
    <source>
        <dbReference type="SAM" id="Phobius"/>
    </source>
</evidence>
<accession>A0A6A6YWK4</accession>
<feature type="compositionally biased region" description="Polar residues" evidence="1">
    <location>
        <begin position="29"/>
        <end position="39"/>
    </location>
</feature>
<proteinExistence type="predicted"/>
<dbReference type="AlphaFoldDB" id="A0A6A6YWK4"/>
<evidence type="ECO:0000313" key="3">
    <source>
        <dbReference type="EMBL" id="KAF2813181.1"/>
    </source>
</evidence>
<evidence type="ECO:0000313" key="4">
    <source>
        <dbReference type="Proteomes" id="UP000504636"/>
    </source>
</evidence>
<dbReference type="OrthoDB" id="5358884at2759"/>
<organism evidence="3">
    <name type="scientific">Mytilinidion resinicola</name>
    <dbReference type="NCBI Taxonomy" id="574789"/>
    <lineage>
        <taxon>Eukaryota</taxon>
        <taxon>Fungi</taxon>
        <taxon>Dikarya</taxon>
        <taxon>Ascomycota</taxon>
        <taxon>Pezizomycotina</taxon>
        <taxon>Dothideomycetes</taxon>
        <taxon>Pleosporomycetidae</taxon>
        <taxon>Mytilinidiales</taxon>
        <taxon>Mytilinidiaceae</taxon>
        <taxon>Mytilinidion</taxon>
    </lineage>
</organism>